<dbReference type="AlphaFoldDB" id="A0AAV0VSY2"/>
<keyword evidence="3" id="KW-1185">Reference proteome</keyword>
<protein>
    <submittedName>
        <fullName evidence="2">Uncharacterized protein</fullName>
    </submittedName>
</protein>
<dbReference type="Proteomes" id="UP001160148">
    <property type="component" value="Unassembled WGS sequence"/>
</dbReference>
<dbReference type="EMBL" id="CARXXK010000001">
    <property type="protein sequence ID" value="CAI6347304.1"/>
    <property type="molecule type" value="Genomic_DNA"/>
</dbReference>
<name>A0AAV0VSY2_9HEMI</name>
<gene>
    <name evidence="2" type="ORF">MEUPH1_LOCUS4109</name>
</gene>
<comment type="caution">
    <text evidence="2">The sequence shown here is derived from an EMBL/GenBank/DDBJ whole genome shotgun (WGS) entry which is preliminary data.</text>
</comment>
<proteinExistence type="predicted"/>
<evidence type="ECO:0000256" key="1">
    <source>
        <dbReference type="SAM" id="MobiDB-lite"/>
    </source>
</evidence>
<sequence>MEREEKLRLYIGKVANRNSTNFYDFTSSDTEKNHSSDNNSDDDFKVKEKKSKKVIASKKKLKPLITPELAVVLDRTKVSDRQATFIIGATVKSLGEDINSFACSRSTIKLHREKMRQEMANFIKESFTPNIKLTVHRDGKMMSDLTSREHVDRLPILVSGGEQEKLLSIKKLSSSTGEVHSQAVFDCLSEQEWNLSHNIVAMCFDTTSSNIVKYKGSCILLER</sequence>
<evidence type="ECO:0000313" key="2">
    <source>
        <dbReference type="EMBL" id="CAI6347304.1"/>
    </source>
</evidence>
<organism evidence="2 3">
    <name type="scientific">Macrosiphum euphorbiae</name>
    <name type="common">potato aphid</name>
    <dbReference type="NCBI Taxonomy" id="13131"/>
    <lineage>
        <taxon>Eukaryota</taxon>
        <taxon>Metazoa</taxon>
        <taxon>Ecdysozoa</taxon>
        <taxon>Arthropoda</taxon>
        <taxon>Hexapoda</taxon>
        <taxon>Insecta</taxon>
        <taxon>Pterygota</taxon>
        <taxon>Neoptera</taxon>
        <taxon>Paraneoptera</taxon>
        <taxon>Hemiptera</taxon>
        <taxon>Sternorrhyncha</taxon>
        <taxon>Aphidomorpha</taxon>
        <taxon>Aphidoidea</taxon>
        <taxon>Aphididae</taxon>
        <taxon>Macrosiphini</taxon>
        <taxon>Macrosiphum</taxon>
    </lineage>
</organism>
<evidence type="ECO:0000313" key="3">
    <source>
        <dbReference type="Proteomes" id="UP001160148"/>
    </source>
</evidence>
<accession>A0AAV0VSY2</accession>
<feature type="region of interest" description="Disordered" evidence="1">
    <location>
        <begin position="23"/>
        <end position="48"/>
    </location>
</feature>
<reference evidence="2 3" key="1">
    <citation type="submission" date="2023-01" db="EMBL/GenBank/DDBJ databases">
        <authorList>
            <person name="Whitehead M."/>
        </authorList>
    </citation>
    <scope>NUCLEOTIDE SEQUENCE [LARGE SCALE GENOMIC DNA]</scope>
</reference>